<evidence type="ECO:0000256" key="1">
    <source>
        <dbReference type="SAM" id="Coils"/>
    </source>
</evidence>
<accession>A0A2W2FQZ8</accession>
<dbReference type="Proteomes" id="UP000248544">
    <property type="component" value="Unassembled WGS sequence"/>
</dbReference>
<proteinExistence type="predicted"/>
<feature type="coiled-coil region" evidence="1">
    <location>
        <begin position="7"/>
        <end position="34"/>
    </location>
</feature>
<evidence type="ECO:0000313" key="4">
    <source>
        <dbReference type="Proteomes" id="UP000248544"/>
    </source>
</evidence>
<organism evidence="3 4">
    <name type="scientific">Spongiactinospora gelatinilytica</name>
    <dbReference type="NCBI Taxonomy" id="2666298"/>
    <lineage>
        <taxon>Bacteria</taxon>
        <taxon>Bacillati</taxon>
        <taxon>Actinomycetota</taxon>
        <taxon>Actinomycetes</taxon>
        <taxon>Streptosporangiales</taxon>
        <taxon>Streptosporangiaceae</taxon>
        <taxon>Spongiactinospora</taxon>
    </lineage>
</organism>
<keyword evidence="2" id="KW-0472">Membrane</keyword>
<keyword evidence="4" id="KW-1185">Reference proteome</keyword>
<reference evidence="3 4" key="1">
    <citation type="submission" date="2018-01" db="EMBL/GenBank/DDBJ databases">
        <title>Draft genome sequence of Sphaerisporangium sp. 7K107.</title>
        <authorList>
            <person name="Sahin N."/>
            <person name="Saygin H."/>
            <person name="Ay H."/>
        </authorList>
    </citation>
    <scope>NUCLEOTIDE SEQUENCE [LARGE SCALE GENOMIC DNA]</scope>
    <source>
        <strain evidence="3 4">7K107</strain>
    </source>
</reference>
<evidence type="ECO:0000313" key="3">
    <source>
        <dbReference type="EMBL" id="PZG30905.1"/>
    </source>
</evidence>
<feature type="transmembrane region" description="Helical" evidence="2">
    <location>
        <begin position="66"/>
        <end position="83"/>
    </location>
</feature>
<keyword evidence="2" id="KW-1133">Transmembrane helix</keyword>
<name>A0A2W2FQZ8_9ACTN</name>
<comment type="caution">
    <text evidence="3">The sequence shown here is derived from an EMBL/GenBank/DDBJ whole genome shotgun (WGS) entry which is preliminary data.</text>
</comment>
<dbReference type="EMBL" id="POUA01000341">
    <property type="protein sequence ID" value="PZG30905.1"/>
    <property type="molecule type" value="Genomic_DNA"/>
</dbReference>
<gene>
    <name evidence="3" type="ORF">C1I98_30780</name>
</gene>
<dbReference type="AlphaFoldDB" id="A0A2W2FQZ8"/>
<dbReference type="RefSeq" id="WP_111170892.1">
    <property type="nucleotide sequence ID" value="NZ_POUA01000341.1"/>
</dbReference>
<protein>
    <submittedName>
        <fullName evidence="3">Uncharacterized protein</fullName>
    </submittedName>
</protein>
<keyword evidence="1" id="KW-0175">Coiled coil</keyword>
<feature type="transmembrane region" description="Helical" evidence="2">
    <location>
        <begin position="89"/>
        <end position="108"/>
    </location>
</feature>
<sequence>MSKERARRRAEREAERERQAAVRAQREARLARRRERRGRLLAALPRRVRVARQGGLLARRQRAQNAVFLALFLIVQVLAWLLFSAWAARLGVLVLSLLIVPVLVTLVFDRRS</sequence>
<evidence type="ECO:0000256" key="2">
    <source>
        <dbReference type="SAM" id="Phobius"/>
    </source>
</evidence>
<keyword evidence="2" id="KW-0812">Transmembrane</keyword>